<dbReference type="Pfam" id="PF20351">
    <property type="entry name" value="DUF6646"/>
    <property type="match status" value="1"/>
</dbReference>
<keyword evidence="3" id="KW-1185">Reference proteome</keyword>
<proteinExistence type="predicted"/>
<feature type="chain" id="PRO_5040721030" description="Outer membrane protein beta-barrel domain-containing protein" evidence="1">
    <location>
        <begin position="21"/>
        <end position="182"/>
    </location>
</feature>
<evidence type="ECO:0000313" key="3">
    <source>
        <dbReference type="Proteomes" id="UP001139260"/>
    </source>
</evidence>
<dbReference type="AlphaFoldDB" id="A0A9X1XU64"/>
<keyword evidence="1" id="KW-0732">Signal</keyword>
<dbReference type="EMBL" id="JALNUB010000015">
    <property type="protein sequence ID" value="MCK8143279.1"/>
    <property type="molecule type" value="Genomic_DNA"/>
</dbReference>
<protein>
    <recommendedName>
        <fullName evidence="4">Outer membrane protein beta-barrel domain-containing protein</fullName>
    </recommendedName>
</protein>
<feature type="signal peptide" evidence="1">
    <location>
        <begin position="1"/>
        <end position="20"/>
    </location>
</feature>
<accession>A0A9X1XU64</accession>
<reference evidence="2" key="1">
    <citation type="submission" date="2022-04" db="EMBL/GenBank/DDBJ databases">
        <title>Flavobacterium pygoscelis sp. nov. isolated from Chinstrap chick (Pygoscelis antarcticus).</title>
        <authorList>
            <person name="Irgang R."/>
            <person name="Poblete-Morales M."/>
            <person name="Avendano-Herrera R."/>
        </authorList>
    </citation>
    <scope>NUCLEOTIDE SEQUENCE</scope>
    <source>
        <strain evidence="2">I-SCBP12n</strain>
    </source>
</reference>
<evidence type="ECO:0000313" key="2">
    <source>
        <dbReference type="EMBL" id="MCK8143279.1"/>
    </source>
</evidence>
<gene>
    <name evidence="2" type="ORF">MW871_15420</name>
</gene>
<sequence length="182" mass="20141">MKKTILLLCLLYAGNLFSQAWDETFDAKYSIGATIQNKGIGAEIGSEIGISNYLSVAINIGYVIKTEPLEPIYDAWGININNSKNADSFEKMNMAASLNLHLTPFFKMDGEKIDMSVGGVVGINGIGGQAGFKYYFSENFGLYFSGYCPIVKKRFFIEESSARIYYDFYTQLVASLGISFSL</sequence>
<dbReference type="Proteomes" id="UP001139260">
    <property type="component" value="Unassembled WGS sequence"/>
</dbReference>
<dbReference type="RefSeq" id="WP_248429303.1">
    <property type="nucleotide sequence ID" value="NZ_JALNUB010000015.1"/>
</dbReference>
<comment type="caution">
    <text evidence="2">The sequence shown here is derived from an EMBL/GenBank/DDBJ whole genome shotgun (WGS) entry which is preliminary data.</text>
</comment>
<name>A0A9X1XU64_9FLAO</name>
<evidence type="ECO:0008006" key="4">
    <source>
        <dbReference type="Google" id="ProtNLM"/>
    </source>
</evidence>
<organism evidence="2 3">
    <name type="scientific">Flavobacterium pygoscelis</name>
    <dbReference type="NCBI Taxonomy" id="2893176"/>
    <lineage>
        <taxon>Bacteria</taxon>
        <taxon>Pseudomonadati</taxon>
        <taxon>Bacteroidota</taxon>
        <taxon>Flavobacteriia</taxon>
        <taxon>Flavobacteriales</taxon>
        <taxon>Flavobacteriaceae</taxon>
        <taxon>Flavobacterium</taxon>
    </lineage>
</organism>
<evidence type="ECO:0000256" key="1">
    <source>
        <dbReference type="SAM" id="SignalP"/>
    </source>
</evidence>
<dbReference type="InterPro" id="IPR046588">
    <property type="entry name" value="DUF6646"/>
</dbReference>